<sequence>MNVTAPGDRTPTLHRQLDVALQAGLNEEVRQVALTPMH</sequence>
<evidence type="ECO:0000313" key="1">
    <source>
        <dbReference type="EMBL" id="QDY98171.1"/>
    </source>
</evidence>
<protein>
    <submittedName>
        <fullName evidence="1">Uncharacterized protein</fullName>
    </submittedName>
</protein>
<proteinExistence type="predicted"/>
<dbReference type="AlphaFoldDB" id="A0A5B8KEZ7"/>
<keyword evidence="1" id="KW-0614">Plasmid</keyword>
<organism evidence="1">
    <name type="scientific">Leclercia adecarboxylata</name>
    <dbReference type="NCBI Taxonomy" id="83655"/>
    <lineage>
        <taxon>Bacteria</taxon>
        <taxon>Pseudomonadati</taxon>
        <taxon>Pseudomonadota</taxon>
        <taxon>Gammaproteobacteria</taxon>
        <taxon>Enterobacterales</taxon>
        <taxon>Enterobacteriaceae</taxon>
        <taxon>Leclercia</taxon>
    </lineage>
</organism>
<name>A0A5B8KEZ7_9ENTR</name>
<accession>A0A5B8KEZ7</accession>
<geneLocation type="plasmid" evidence="1">
    <name>p16005813A</name>
</geneLocation>
<reference evidence="1" key="1">
    <citation type="submission" date="2018-10" db="EMBL/GenBank/DDBJ databases">
        <authorList>
            <person name="Zhou D."/>
            <person name="Yin Z."/>
            <person name="Feng J."/>
        </authorList>
    </citation>
    <scope>NUCLEOTIDE SEQUENCE</scope>
    <source>
        <strain evidence="1">16005813</strain>
        <plasmid evidence="1">p16005813A</plasmid>
    </source>
</reference>
<dbReference type="EMBL" id="MK036891">
    <property type="protein sequence ID" value="QDY98171.1"/>
    <property type="molecule type" value="Genomic_DNA"/>
</dbReference>